<dbReference type="GO" id="GO:0007155">
    <property type="term" value="P:cell adhesion"/>
    <property type="evidence" value="ECO:0007669"/>
    <property type="project" value="InterPro"/>
</dbReference>
<dbReference type="EMBL" id="BNCF01000014">
    <property type="protein sequence ID" value="GHE40207.1"/>
    <property type="molecule type" value="Genomic_DNA"/>
</dbReference>
<sequence length="254" mass="27268">MHEWFYHEPGQGRLGPFAAEEMRRRYRERRLQRDTLVWRDGLREWQPLERVFDELDLFGVEQDARLPPPLPATMPASLGLGAAPAMGASRGVGAAPAATRPAARSGLSGCAIAAIVLAIGGVVMTGILAAIALPAYQEYTVRAKMLGALAPAFALQPAIAEHALREGRCPVNGDDGFGTPDSYATPHVTGIRIGTLAETDRCALAVQLRGIDPKVDGQTVVFEAVADGDQWRWACSGSLPARFLPTDCRDVPTE</sequence>
<comment type="caution">
    <text evidence="4">The sequence shown here is derived from an EMBL/GenBank/DDBJ whole genome shotgun (WGS) entry which is preliminary data.</text>
</comment>
<dbReference type="GO" id="GO:0009289">
    <property type="term" value="C:pilus"/>
    <property type="evidence" value="ECO:0007669"/>
    <property type="project" value="InterPro"/>
</dbReference>
<protein>
    <recommendedName>
        <fullName evidence="3">GYF domain-containing protein</fullName>
    </recommendedName>
</protein>
<reference evidence="4" key="2">
    <citation type="submission" date="2020-09" db="EMBL/GenBank/DDBJ databases">
        <authorList>
            <person name="Sun Q."/>
            <person name="Kim S."/>
        </authorList>
    </citation>
    <scope>NUCLEOTIDE SEQUENCE</scope>
    <source>
        <strain evidence="4">KCTC 32020</strain>
    </source>
</reference>
<dbReference type="RefSeq" id="WP_186761035.1">
    <property type="nucleotide sequence ID" value="NZ_BNCF01000014.1"/>
</dbReference>
<evidence type="ECO:0000256" key="2">
    <source>
        <dbReference type="SAM" id="Phobius"/>
    </source>
</evidence>
<name>A0A918Z7W0_9GAMM</name>
<dbReference type="SUPFAM" id="SSF54523">
    <property type="entry name" value="Pili subunits"/>
    <property type="match status" value="1"/>
</dbReference>
<accession>A0A918Z7W0</accession>
<comment type="similarity">
    <text evidence="1">Belongs to the N-Me-Phe pilin family.</text>
</comment>
<dbReference type="AlphaFoldDB" id="A0A918Z7W0"/>
<dbReference type="InterPro" id="IPR035445">
    <property type="entry name" value="GYF-like_dom_sf"/>
</dbReference>
<evidence type="ECO:0000313" key="5">
    <source>
        <dbReference type="Proteomes" id="UP000636453"/>
    </source>
</evidence>
<keyword evidence="2" id="KW-1133">Transmembrane helix</keyword>
<feature type="domain" description="GYF" evidence="3">
    <location>
        <begin position="4"/>
        <end position="51"/>
    </location>
</feature>
<dbReference type="Gene3D" id="3.30.700.10">
    <property type="entry name" value="Glycoprotein, Type 4 Pilin"/>
    <property type="match status" value="1"/>
</dbReference>
<keyword evidence="2" id="KW-0472">Membrane</keyword>
<dbReference type="Pfam" id="PF00114">
    <property type="entry name" value="Pilin"/>
    <property type="match status" value="1"/>
</dbReference>
<dbReference type="InterPro" id="IPR001082">
    <property type="entry name" value="Pilin"/>
</dbReference>
<dbReference type="Proteomes" id="UP000636453">
    <property type="component" value="Unassembled WGS sequence"/>
</dbReference>
<dbReference type="SUPFAM" id="SSF55277">
    <property type="entry name" value="GYF domain"/>
    <property type="match status" value="1"/>
</dbReference>
<dbReference type="Pfam" id="PF14237">
    <property type="entry name" value="GYF_2"/>
    <property type="match status" value="1"/>
</dbReference>
<gene>
    <name evidence="4" type="ORF">GCM10007167_22910</name>
</gene>
<feature type="transmembrane region" description="Helical" evidence="2">
    <location>
        <begin position="111"/>
        <end position="136"/>
    </location>
</feature>
<evidence type="ECO:0000259" key="3">
    <source>
        <dbReference type="Pfam" id="PF14237"/>
    </source>
</evidence>
<evidence type="ECO:0000313" key="4">
    <source>
        <dbReference type="EMBL" id="GHE40207.1"/>
    </source>
</evidence>
<organism evidence="4 5">
    <name type="scientific">Vulcaniibacterium thermophilum</name>
    <dbReference type="NCBI Taxonomy" id="1169913"/>
    <lineage>
        <taxon>Bacteria</taxon>
        <taxon>Pseudomonadati</taxon>
        <taxon>Pseudomonadota</taxon>
        <taxon>Gammaproteobacteria</taxon>
        <taxon>Lysobacterales</taxon>
        <taxon>Lysobacteraceae</taxon>
        <taxon>Vulcaniibacterium</taxon>
    </lineage>
</organism>
<dbReference type="InterPro" id="IPR045584">
    <property type="entry name" value="Pilin-like"/>
</dbReference>
<dbReference type="InterPro" id="IPR025640">
    <property type="entry name" value="GYF_2"/>
</dbReference>
<keyword evidence="5" id="KW-1185">Reference proteome</keyword>
<reference evidence="4" key="1">
    <citation type="journal article" date="2014" name="Int. J. Syst. Evol. Microbiol.">
        <title>Complete genome sequence of Corynebacterium casei LMG S-19264T (=DSM 44701T), isolated from a smear-ripened cheese.</title>
        <authorList>
            <consortium name="US DOE Joint Genome Institute (JGI-PGF)"/>
            <person name="Walter F."/>
            <person name="Albersmeier A."/>
            <person name="Kalinowski J."/>
            <person name="Ruckert C."/>
        </authorList>
    </citation>
    <scope>NUCLEOTIDE SEQUENCE</scope>
    <source>
        <strain evidence="4">KCTC 32020</strain>
    </source>
</reference>
<proteinExistence type="inferred from homology"/>
<evidence type="ECO:0000256" key="1">
    <source>
        <dbReference type="ARBA" id="ARBA00005233"/>
    </source>
</evidence>
<keyword evidence="2" id="KW-0812">Transmembrane</keyword>